<gene>
    <name evidence="8" type="ORF">BHF68_02220</name>
</gene>
<dbReference type="GO" id="GO:0030170">
    <property type="term" value="F:pyridoxal phosphate binding"/>
    <property type="evidence" value="ECO:0007669"/>
    <property type="project" value="InterPro"/>
</dbReference>
<dbReference type="InterPro" id="IPR015421">
    <property type="entry name" value="PyrdxlP-dep_Trfase_major"/>
</dbReference>
<comment type="cofactor">
    <cofactor evidence="1 6">
        <name>pyridoxal 5'-phosphate</name>
        <dbReference type="ChEBI" id="CHEBI:597326"/>
    </cofactor>
</comment>
<protein>
    <recommendedName>
        <fullName evidence="6">Aminotransferase</fullName>
        <ecNumber evidence="6">2.6.1.-</ecNumber>
    </recommendedName>
</protein>
<dbReference type="SUPFAM" id="SSF53383">
    <property type="entry name" value="PLP-dependent transferases"/>
    <property type="match status" value="1"/>
</dbReference>
<dbReference type="InterPro" id="IPR015424">
    <property type="entry name" value="PyrdxlP-dep_Trfase"/>
</dbReference>
<keyword evidence="3 6" id="KW-0032">Aminotransferase</keyword>
<dbReference type="PANTHER" id="PTHR46383:SF3">
    <property type="entry name" value="ASPARTATE AMINOTRANSFERASE-RELATED"/>
    <property type="match status" value="1"/>
</dbReference>
<comment type="similarity">
    <text evidence="2 6">Belongs to the class-I pyridoxal-phosphate-dependent aminotransferase family.</text>
</comment>
<keyword evidence="4 6" id="KW-0808">Transferase</keyword>
<dbReference type="PROSITE" id="PS00105">
    <property type="entry name" value="AA_TRANSFER_CLASS_1"/>
    <property type="match status" value="1"/>
</dbReference>
<evidence type="ECO:0000256" key="3">
    <source>
        <dbReference type="ARBA" id="ARBA00022576"/>
    </source>
</evidence>
<dbReference type="Proteomes" id="UP000094296">
    <property type="component" value="Unassembled WGS sequence"/>
</dbReference>
<dbReference type="FunFam" id="3.40.640.10:FF:000033">
    <property type="entry name" value="Aspartate aminotransferase"/>
    <property type="match status" value="1"/>
</dbReference>
<dbReference type="InterPro" id="IPR004838">
    <property type="entry name" value="NHTrfase_class1_PyrdxlP-BS"/>
</dbReference>
<dbReference type="InterPro" id="IPR015422">
    <property type="entry name" value="PyrdxlP-dep_Trfase_small"/>
</dbReference>
<dbReference type="GO" id="GO:0008483">
    <property type="term" value="F:transaminase activity"/>
    <property type="evidence" value="ECO:0007669"/>
    <property type="project" value="UniProtKB-KW"/>
</dbReference>
<reference evidence="8 9" key="1">
    <citation type="submission" date="2016-09" db="EMBL/GenBank/DDBJ databases">
        <title>Draft genome sequence for the type strain of Desulfuribacillus alkaliarsenatis AHT28, an obligately anaerobic, sulfidogenic bacterium isolated from Russian soda lake sediments.</title>
        <authorList>
            <person name="Abin C.A."/>
            <person name="Hollibaugh J.T."/>
        </authorList>
    </citation>
    <scope>NUCLEOTIDE SEQUENCE [LARGE SCALE GENOMIC DNA]</scope>
    <source>
        <strain evidence="8 9">AHT28</strain>
    </source>
</reference>
<evidence type="ECO:0000256" key="1">
    <source>
        <dbReference type="ARBA" id="ARBA00001933"/>
    </source>
</evidence>
<evidence type="ECO:0000313" key="9">
    <source>
        <dbReference type="Proteomes" id="UP000094296"/>
    </source>
</evidence>
<dbReference type="Pfam" id="PF00155">
    <property type="entry name" value="Aminotran_1_2"/>
    <property type="match status" value="1"/>
</dbReference>
<evidence type="ECO:0000259" key="7">
    <source>
        <dbReference type="Pfam" id="PF00155"/>
    </source>
</evidence>
<evidence type="ECO:0000313" key="8">
    <source>
        <dbReference type="EMBL" id="OEF98510.1"/>
    </source>
</evidence>
<comment type="caution">
    <text evidence="8">The sequence shown here is derived from an EMBL/GenBank/DDBJ whole genome shotgun (WGS) entry which is preliminary data.</text>
</comment>
<dbReference type="STRING" id="766136.BHF68_02220"/>
<evidence type="ECO:0000256" key="6">
    <source>
        <dbReference type="RuleBase" id="RU000481"/>
    </source>
</evidence>
<dbReference type="InterPro" id="IPR050596">
    <property type="entry name" value="AspAT/PAT-like"/>
</dbReference>
<dbReference type="RefSeq" id="WP_069642002.1">
    <property type="nucleotide sequence ID" value="NZ_MIJE01000001.1"/>
</dbReference>
<feature type="domain" description="Aminotransferase class I/classII large" evidence="7">
    <location>
        <begin position="31"/>
        <end position="380"/>
    </location>
</feature>
<dbReference type="Gene3D" id="3.40.640.10">
    <property type="entry name" value="Type I PLP-dependent aspartate aminotransferase-like (Major domain)"/>
    <property type="match status" value="1"/>
</dbReference>
<organism evidence="8 9">
    <name type="scientific">Desulfuribacillus alkaliarsenatis</name>
    <dbReference type="NCBI Taxonomy" id="766136"/>
    <lineage>
        <taxon>Bacteria</taxon>
        <taxon>Bacillati</taxon>
        <taxon>Bacillota</taxon>
        <taxon>Desulfuribacillia</taxon>
        <taxon>Desulfuribacillales</taxon>
        <taxon>Desulfuribacillaceae</taxon>
        <taxon>Desulfuribacillus</taxon>
    </lineage>
</organism>
<dbReference type="OrthoDB" id="9813612at2"/>
<evidence type="ECO:0000256" key="2">
    <source>
        <dbReference type="ARBA" id="ARBA00007441"/>
    </source>
</evidence>
<dbReference type="AlphaFoldDB" id="A0A1E5G5P6"/>
<evidence type="ECO:0000256" key="5">
    <source>
        <dbReference type="ARBA" id="ARBA00022898"/>
    </source>
</evidence>
<dbReference type="GO" id="GO:0006520">
    <property type="term" value="P:amino acid metabolic process"/>
    <property type="evidence" value="ECO:0007669"/>
    <property type="project" value="InterPro"/>
</dbReference>
<keyword evidence="9" id="KW-1185">Reference proteome</keyword>
<dbReference type="CDD" id="cd00609">
    <property type="entry name" value="AAT_like"/>
    <property type="match status" value="1"/>
</dbReference>
<evidence type="ECO:0000256" key="4">
    <source>
        <dbReference type="ARBA" id="ARBA00022679"/>
    </source>
</evidence>
<dbReference type="PANTHER" id="PTHR46383">
    <property type="entry name" value="ASPARTATE AMINOTRANSFERASE"/>
    <property type="match status" value="1"/>
</dbReference>
<proteinExistence type="inferred from homology"/>
<dbReference type="EMBL" id="MIJE01000001">
    <property type="protein sequence ID" value="OEF98510.1"/>
    <property type="molecule type" value="Genomic_DNA"/>
</dbReference>
<name>A0A1E5G5P6_9FIRM</name>
<sequence length="397" mass="43915">MNIQEKLSPQVKQIPPSGIRKFFDLVVATKGVISLGVGEPDFVTPWHVRESSIHSLEQGMTSYTSNSGLLELREEICRYMDETFALKYSPNNEIMVTVGASEAIDIALRTIASQGDEVLIVEPCYVSYGPCATLAGATPVSVPTYQKDDFKLMPEVLESKITPKSKAIIMCFPNNPTGGVMEEEDLKKIADIIKKHDLLVISDEVYAELTYGKKHASIANIEGMKDRTILISGLSKSFAMTGWRIGFAMAHPEIIAAMLKIHQYTILCAPIMGQIAALEALRNGKCEMDKMIEQYDQRRKLIVKGFQEIGLSCHIPKGAFYAFPNIEATGYEDHQFAEELLKETKVAVVPGSVFGQGGKGFIRCSYATSYSQITEALERIGEFVLPLIDKNKNEQAI</sequence>
<keyword evidence="5" id="KW-0663">Pyridoxal phosphate</keyword>
<dbReference type="EC" id="2.6.1.-" evidence="6"/>
<accession>A0A1E5G5P6</accession>
<dbReference type="Gene3D" id="3.90.1150.10">
    <property type="entry name" value="Aspartate Aminotransferase, domain 1"/>
    <property type="match status" value="1"/>
</dbReference>
<dbReference type="InterPro" id="IPR004839">
    <property type="entry name" value="Aminotransferase_I/II_large"/>
</dbReference>